<accession>A0A5J4RGP7</accession>
<comment type="subcellular location">
    <subcellularLocation>
        <location evidence="1">Cell inner membrane</location>
    </subcellularLocation>
</comment>
<evidence type="ECO:0000256" key="4">
    <source>
        <dbReference type="ARBA" id="ARBA00022679"/>
    </source>
</evidence>
<evidence type="ECO:0000313" key="8">
    <source>
        <dbReference type="EMBL" id="KAA6332819.1"/>
    </source>
</evidence>
<reference evidence="8" key="1">
    <citation type="submission" date="2019-03" db="EMBL/GenBank/DDBJ databases">
        <title>Single cell metagenomics reveals metabolic interactions within the superorganism composed of flagellate Streblomastix strix and complex community of Bacteroidetes bacteria on its surface.</title>
        <authorList>
            <person name="Treitli S.C."/>
            <person name="Kolisko M."/>
            <person name="Husnik F."/>
            <person name="Keeling P."/>
            <person name="Hampl V."/>
        </authorList>
    </citation>
    <scope>NUCLEOTIDE SEQUENCE</scope>
    <source>
        <strain evidence="8">STM</strain>
    </source>
</reference>
<dbReference type="AlphaFoldDB" id="A0A5J4RGP7"/>
<dbReference type="InterPro" id="IPR004960">
    <property type="entry name" value="LipA_acyltrans"/>
</dbReference>
<name>A0A5J4RGP7_9ZZZZ</name>
<keyword evidence="7" id="KW-1133">Transmembrane helix</keyword>
<evidence type="ECO:0000256" key="3">
    <source>
        <dbReference type="ARBA" id="ARBA00022519"/>
    </source>
</evidence>
<dbReference type="GO" id="GO:0008913">
    <property type="term" value="F:Kdo2-lipid IVA acyltransferase activity"/>
    <property type="evidence" value="ECO:0007669"/>
    <property type="project" value="UniProtKB-EC"/>
</dbReference>
<dbReference type="Pfam" id="PF03279">
    <property type="entry name" value="Lip_A_acyltrans"/>
    <property type="match status" value="1"/>
</dbReference>
<keyword evidence="4 8" id="KW-0808">Transferase</keyword>
<dbReference type="GO" id="GO:0008610">
    <property type="term" value="P:lipid biosynthetic process"/>
    <property type="evidence" value="ECO:0007669"/>
    <property type="project" value="UniProtKB-ARBA"/>
</dbReference>
<dbReference type="EMBL" id="SNRY01001191">
    <property type="protein sequence ID" value="KAA6332819.1"/>
    <property type="molecule type" value="Genomic_DNA"/>
</dbReference>
<evidence type="ECO:0000256" key="2">
    <source>
        <dbReference type="ARBA" id="ARBA00022475"/>
    </source>
</evidence>
<comment type="caution">
    <text evidence="8">The sequence shown here is derived from an EMBL/GenBank/DDBJ whole genome shotgun (WGS) entry which is preliminary data.</text>
</comment>
<dbReference type="CDD" id="cd07984">
    <property type="entry name" value="LPLAT_LABLAT-like"/>
    <property type="match status" value="1"/>
</dbReference>
<evidence type="ECO:0000256" key="5">
    <source>
        <dbReference type="ARBA" id="ARBA00023136"/>
    </source>
</evidence>
<keyword evidence="7" id="KW-0812">Transmembrane</keyword>
<dbReference type="PANTHER" id="PTHR30606:SF10">
    <property type="entry name" value="PHOSPHATIDYLINOSITOL MANNOSIDE ACYLTRANSFERASE"/>
    <property type="match status" value="1"/>
</dbReference>
<organism evidence="8">
    <name type="scientific">termite gut metagenome</name>
    <dbReference type="NCBI Taxonomy" id="433724"/>
    <lineage>
        <taxon>unclassified sequences</taxon>
        <taxon>metagenomes</taxon>
        <taxon>organismal metagenomes</taxon>
    </lineage>
</organism>
<evidence type="ECO:0000256" key="7">
    <source>
        <dbReference type="SAM" id="Phobius"/>
    </source>
</evidence>
<feature type="transmembrane region" description="Helical" evidence="7">
    <location>
        <begin position="6"/>
        <end position="39"/>
    </location>
</feature>
<dbReference type="EC" id="2.3.1.241" evidence="8"/>
<dbReference type="PANTHER" id="PTHR30606">
    <property type="entry name" value="LIPID A BIOSYNTHESIS LAUROYL ACYLTRANSFERASE"/>
    <property type="match status" value="1"/>
</dbReference>
<protein>
    <submittedName>
        <fullName evidence="8">Lipid A biosynthesis lauroyltransferase</fullName>
        <ecNumber evidence="8">2.3.1.241</ecNumber>
    </submittedName>
</protein>
<sequence length="309" mass="37832">MWSVLYYILYFVCFLISLLPFKILYFLSDLLYFPLYYCIRYRRRIVRKNLITSFPDKTKKEIIVIEKKFYAFFCDYIVETIKLLSIRKANMYKRMTFKNIEDCDKYIRQGRSCGVYLGHYCNWEWITSFPMYTHEQAICGQVYHILQNKAFERLFLRLRERYGAISIPMGGTLRKIITFRNENRPFIIGFISDQAPLWNSIHYWTNFLNHDTPVFTGTERIAKQTNLVVYYADITRPKRGYYVCEFRKLTDSPADFSDYEITEMYMRELEKTIIREPQYWLWTHNRWKRTRKEFNEKYEDISERKKANK</sequence>
<keyword evidence="3" id="KW-0997">Cell inner membrane</keyword>
<keyword evidence="6 8" id="KW-0012">Acyltransferase</keyword>
<proteinExistence type="predicted"/>
<keyword evidence="5 7" id="KW-0472">Membrane</keyword>
<evidence type="ECO:0000256" key="1">
    <source>
        <dbReference type="ARBA" id="ARBA00004533"/>
    </source>
</evidence>
<dbReference type="GO" id="GO:0005886">
    <property type="term" value="C:plasma membrane"/>
    <property type="evidence" value="ECO:0007669"/>
    <property type="project" value="UniProtKB-SubCell"/>
</dbReference>
<evidence type="ECO:0000256" key="6">
    <source>
        <dbReference type="ARBA" id="ARBA00023315"/>
    </source>
</evidence>
<dbReference type="GO" id="GO:1901137">
    <property type="term" value="P:carbohydrate derivative biosynthetic process"/>
    <property type="evidence" value="ECO:0007669"/>
    <property type="project" value="UniProtKB-ARBA"/>
</dbReference>
<keyword evidence="2" id="KW-1003">Cell membrane</keyword>
<gene>
    <name evidence="8" type="ORF">EZS27_018713</name>
</gene>